<dbReference type="CDD" id="cd05242">
    <property type="entry name" value="SDR_a8"/>
    <property type="match status" value="1"/>
</dbReference>
<evidence type="ECO:0000313" key="5">
    <source>
        <dbReference type="Proteomes" id="UP000199668"/>
    </source>
</evidence>
<evidence type="ECO:0000256" key="1">
    <source>
        <dbReference type="ARBA" id="ARBA00009353"/>
    </source>
</evidence>
<organism evidence="4 5">
    <name type="scientific">Salibacterium qingdaonense</name>
    <dbReference type="NCBI Taxonomy" id="266892"/>
    <lineage>
        <taxon>Bacteria</taxon>
        <taxon>Bacillati</taxon>
        <taxon>Bacillota</taxon>
        <taxon>Bacilli</taxon>
        <taxon>Bacillales</taxon>
        <taxon>Bacillaceae</taxon>
    </lineage>
</organism>
<reference evidence="4 5" key="1">
    <citation type="submission" date="2016-10" db="EMBL/GenBank/DDBJ databases">
        <authorList>
            <person name="de Groot N.N."/>
        </authorList>
    </citation>
    <scope>NUCLEOTIDE SEQUENCE [LARGE SCALE GENOMIC DNA]</scope>
    <source>
        <strain evidence="4 5">CGMCC 1.6134</strain>
    </source>
</reference>
<dbReference type="PANTHER" id="PTHR11092:SF0">
    <property type="entry name" value="EPIMERASE FAMILY PROTEIN SDR39U1"/>
    <property type="match status" value="1"/>
</dbReference>
<gene>
    <name evidence="4" type="ORF">SAMN04488054_11223</name>
</gene>
<dbReference type="InterPro" id="IPR013549">
    <property type="entry name" value="DUF1731"/>
</dbReference>
<evidence type="ECO:0000259" key="2">
    <source>
        <dbReference type="Pfam" id="PF01370"/>
    </source>
</evidence>
<feature type="domain" description="DUF1731" evidence="3">
    <location>
        <begin position="252"/>
        <end position="298"/>
    </location>
</feature>
<dbReference type="AlphaFoldDB" id="A0A1I4MJP3"/>
<dbReference type="InterPro" id="IPR001509">
    <property type="entry name" value="Epimerase_deHydtase"/>
</dbReference>
<protein>
    <recommendedName>
        <fullName evidence="6">TIGR01777 family protein</fullName>
    </recommendedName>
</protein>
<evidence type="ECO:0000313" key="4">
    <source>
        <dbReference type="EMBL" id="SFM03266.1"/>
    </source>
</evidence>
<dbReference type="Pfam" id="PF08338">
    <property type="entry name" value="DUF1731"/>
    <property type="match status" value="1"/>
</dbReference>
<comment type="similarity">
    <text evidence="1">Belongs to the NAD(P)-dependent epimerase/dehydratase family. SDR39U1 subfamily.</text>
</comment>
<dbReference type="Gene3D" id="3.40.50.720">
    <property type="entry name" value="NAD(P)-binding Rossmann-like Domain"/>
    <property type="match status" value="1"/>
</dbReference>
<dbReference type="InterPro" id="IPR010099">
    <property type="entry name" value="SDR39U1"/>
</dbReference>
<dbReference type="SUPFAM" id="SSF51735">
    <property type="entry name" value="NAD(P)-binding Rossmann-fold domains"/>
    <property type="match status" value="1"/>
</dbReference>
<sequence>MNIAVAGGTGFIGSALTGYLTGLGHHVYILTRNSTSKQNKDLITFVEWLQPESRPENHLPVLDAVVNLAGTSINKRWTSENKKSILQSRLDAAREINRFIGLMDHKPGVLVNASAVGWYGTSRTAEFTEESSPADRDFLQYVCEHWEKEASRAREEGVRTVYARFGLILDESEGALPLMMLPYKCFAGGPIGSGNQWYSWVHLQDVIQLLHFALVHENVEGPLNVTAPNPEQMKNFGKKLAAALGRPHWAPVPAFFIRNLIGEMSLLILKGQKAIPQKALAHGYTFTYPTLDKALDNITS</sequence>
<proteinExistence type="inferred from homology"/>
<evidence type="ECO:0008006" key="6">
    <source>
        <dbReference type="Google" id="ProtNLM"/>
    </source>
</evidence>
<dbReference type="STRING" id="266892.SAMN04488054_11223"/>
<dbReference type="NCBIfam" id="TIGR01777">
    <property type="entry name" value="yfcH"/>
    <property type="match status" value="1"/>
</dbReference>
<keyword evidence="5" id="KW-1185">Reference proteome</keyword>
<name>A0A1I4MJP3_9BACI</name>
<dbReference type="Proteomes" id="UP000199668">
    <property type="component" value="Unassembled WGS sequence"/>
</dbReference>
<feature type="domain" description="NAD-dependent epimerase/dehydratase" evidence="2">
    <location>
        <begin position="3"/>
        <end position="218"/>
    </location>
</feature>
<dbReference type="OrthoDB" id="9801773at2"/>
<accession>A0A1I4MJP3</accession>
<evidence type="ECO:0000259" key="3">
    <source>
        <dbReference type="Pfam" id="PF08338"/>
    </source>
</evidence>
<dbReference type="EMBL" id="FOTY01000012">
    <property type="protein sequence ID" value="SFM03266.1"/>
    <property type="molecule type" value="Genomic_DNA"/>
</dbReference>
<dbReference type="InterPro" id="IPR036291">
    <property type="entry name" value="NAD(P)-bd_dom_sf"/>
</dbReference>
<dbReference type="RefSeq" id="WP_090926987.1">
    <property type="nucleotide sequence ID" value="NZ_FOTY01000012.1"/>
</dbReference>
<dbReference type="PANTHER" id="PTHR11092">
    <property type="entry name" value="SUGAR NUCLEOTIDE EPIMERASE RELATED"/>
    <property type="match status" value="1"/>
</dbReference>
<dbReference type="Pfam" id="PF01370">
    <property type="entry name" value="Epimerase"/>
    <property type="match status" value="1"/>
</dbReference>